<dbReference type="GO" id="GO:0005506">
    <property type="term" value="F:iron ion binding"/>
    <property type="evidence" value="ECO:0007669"/>
    <property type="project" value="InterPro"/>
</dbReference>
<dbReference type="InterPro" id="IPR001128">
    <property type="entry name" value="Cyt_P450"/>
</dbReference>
<dbReference type="PRINTS" id="PR00385">
    <property type="entry name" value="P450"/>
</dbReference>
<name>A0A6J3LU90_9PEZI</name>
<dbReference type="Proteomes" id="UP000504637">
    <property type="component" value="Unplaced"/>
</dbReference>
<evidence type="ECO:0000256" key="1">
    <source>
        <dbReference type="ARBA" id="ARBA00001971"/>
    </source>
</evidence>
<keyword evidence="4 5" id="KW-0408">Iron</keyword>
<dbReference type="OrthoDB" id="1470350at2759"/>
<dbReference type="PANTHER" id="PTHR24305:SF223">
    <property type="entry name" value="CYTOCHROME P450-DIT2"/>
    <property type="match status" value="1"/>
</dbReference>
<keyword evidence="3 5" id="KW-0479">Metal-binding</keyword>
<dbReference type="Pfam" id="PF00067">
    <property type="entry name" value="p450"/>
    <property type="match status" value="1"/>
</dbReference>
<dbReference type="GO" id="GO:0016705">
    <property type="term" value="F:oxidoreductase activity, acting on paired donors, with incorporation or reduction of molecular oxygen"/>
    <property type="evidence" value="ECO:0007669"/>
    <property type="project" value="InterPro"/>
</dbReference>
<dbReference type="InterPro" id="IPR002403">
    <property type="entry name" value="Cyt_P450_E_grp-IV"/>
</dbReference>
<dbReference type="AlphaFoldDB" id="A0A6J3LU90"/>
<comment type="cofactor">
    <cofactor evidence="1 5">
        <name>heme</name>
        <dbReference type="ChEBI" id="CHEBI:30413"/>
    </cofactor>
</comment>
<dbReference type="GO" id="GO:0020037">
    <property type="term" value="F:heme binding"/>
    <property type="evidence" value="ECO:0007669"/>
    <property type="project" value="InterPro"/>
</dbReference>
<keyword evidence="8" id="KW-1185">Reference proteome</keyword>
<dbReference type="RefSeq" id="XP_033455223.1">
    <property type="nucleotide sequence ID" value="XM_033603535.1"/>
</dbReference>
<evidence type="ECO:0000256" key="4">
    <source>
        <dbReference type="ARBA" id="ARBA00023004"/>
    </source>
</evidence>
<keyword evidence="7" id="KW-0732">Signal</keyword>
<feature type="binding site" description="axial binding residue" evidence="5">
    <location>
        <position position="452"/>
    </location>
    <ligand>
        <name>heme</name>
        <dbReference type="ChEBI" id="CHEBI:30413"/>
    </ligand>
    <ligandPart>
        <name>Fe</name>
        <dbReference type="ChEBI" id="CHEBI:18248"/>
    </ligandPart>
</feature>
<gene>
    <name evidence="9" type="ORF">K489DRAFT_374522</name>
</gene>
<dbReference type="PRINTS" id="PR00465">
    <property type="entry name" value="EP450IV"/>
</dbReference>
<evidence type="ECO:0000256" key="2">
    <source>
        <dbReference type="ARBA" id="ARBA00010617"/>
    </source>
</evidence>
<keyword evidence="5 6" id="KW-0349">Heme</keyword>
<feature type="chain" id="PRO_5026666874" evidence="7">
    <location>
        <begin position="20"/>
        <end position="505"/>
    </location>
</feature>
<feature type="signal peptide" evidence="7">
    <location>
        <begin position="1"/>
        <end position="19"/>
    </location>
</feature>
<evidence type="ECO:0000256" key="5">
    <source>
        <dbReference type="PIRSR" id="PIRSR602403-1"/>
    </source>
</evidence>
<dbReference type="InterPro" id="IPR050121">
    <property type="entry name" value="Cytochrome_P450_monoxygenase"/>
</dbReference>
<keyword evidence="6" id="KW-0503">Monooxygenase</keyword>
<reference evidence="9" key="2">
    <citation type="submission" date="2020-04" db="EMBL/GenBank/DDBJ databases">
        <authorList>
            <consortium name="NCBI Genome Project"/>
        </authorList>
    </citation>
    <scope>NUCLEOTIDE SEQUENCE</scope>
    <source>
        <strain evidence="9">CBS 342.82</strain>
    </source>
</reference>
<evidence type="ECO:0000256" key="7">
    <source>
        <dbReference type="SAM" id="SignalP"/>
    </source>
</evidence>
<dbReference type="GeneID" id="54361335"/>
<dbReference type="SUPFAM" id="SSF48264">
    <property type="entry name" value="Cytochrome P450"/>
    <property type="match status" value="1"/>
</dbReference>
<dbReference type="PANTHER" id="PTHR24305">
    <property type="entry name" value="CYTOCHROME P450"/>
    <property type="match status" value="1"/>
</dbReference>
<evidence type="ECO:0000313" key="9">
    <source>
        <dbReference type="RefSeq" id="XP_033455223.1"/>
    </source>
</evidence>
<reference evidence="9" key="3">
    <citation type="submission" date="2025-08" db="UniProtKB">
        <authorList>
            <consortium name="RefSeq"/>
        </authorList>
    </citation>
    <scope>IDENTIFICATION</scope>
    <source>
        <strain evidence="9">CBS 342.82</strain>
    </source>
</reference>
<dbReference type="GO" id="GO:0004497">
    <property type="term" value="F:monooxygenase activity"/>
    <property type="evidence" value="ECO:0007669"/>
    <property type="project" value="UniProtKB-KW"/>
</dbReference>
<accession>A0A6J3LU90</accession>
<dbReference type="CDD" id="cd11070">
    <property type="entry name" value="CYP56-like"/>
    <property type="match status" value="1"/>
</dbReference>
<sequence length="505" mass="57312">MLQLICVVFALLLSTIVLGYVVFLQPPAEPRNIPAVPFWISLLALWKDVDQEVIFKQHIRESLLKHGAVKIFFASQWNVLVQRPALVAQIFKEEDDFQKSGNHKKIPGSVLASYLGENIISSHGNIWKRFRVIMQPGLQERWTIDTMFVNANVLGRNLEAAQAAQKSVSIREHMQRYTIANLSEIILGVDFGTMHSDSTEISNIQSSIKRQIFKPIFMSFPFLDTLGIPQREEARRAAKTFTDFIVKSVKEVCYGRPSMPSKDSSRGLDMNLENGSLSRSLLYAFESGKISELQFRNNLTITFVAGQENPELALVSTLYLLAKSPQQQEILKEEFAAVDTLSPSADALQSLPHLSATVLESLRLLPPIGQLINRRAAKDLFLGDDQEIFIPEGTYLGYNCYATNRDPTSWGSDADDFRPERWGMSTEAIQKEYRRRKARAEFISFHGGRRACLGEKFALLQIKVTLFILIRKFRWQLDPQWPDRMTPAGPLSPRGLRLIFHPRDG</sequence>
<dbReference type="Gene3D" id="1.10.630.10">
    <property type="entry name" value="Cytochrome P450"/>
    <property type="match status" value="1"/>
</dbReference>
<keyword evidence="6" id="KW-0560">Oxidoreductase</keyword>
<evidence type="ECO:0000256" key="3">
    <source>
        <dbReference type="ARBA" id="ARBA00022723"/>
    </source>
</evidence>
<evidence type="ECO:0000256" key="6">
    <source>
        <dbReference type="RuleBase" id="RU000461"/>
    </source>
</evidence>
<evidence type="ECO:0000313" key="8">
    <source>
        <dbReference type="Proteomes" id="UP000504637"/>
    </source>
</evidence>
<proteinExistence type="inferred from homology"/>
<reference evidence="9" key="1">
    <citation type="submission" date="2020-01" db="EMBL/GenBank/DDBJ databases">
        <authorList>
            <consortium name="DOE Joint Genome Institute"/>
            <person name="Haridas S."/>
            <person name="Albert R."/>
            <person name="Binder M."/>
            <person name="Bloem J."/>
            <person name="Labutti K."/>
            <person name="Salamov A."/>
            <person name="Andreopoulos B."/>
            <person name="Baker S.E."/>
            <person name="Barry K."/>
            <person name="Bills G."/>
            <person name="Bluhm B.H."/>
            <person name="Cannon C."/>
            <person name="Castanera R."/>
            <person name="Culley D.E."/>
            <person name="Daum C."/>
            <person name="Ezra D."/>
            <person name="Gonzalez J.B."/>
            <person name="Henrissat B."/>
            <person name="Kuo A."/>
            <person name="Liang C."/>
            <person name="Lipzen A."/>
            <person name="Lutzoni F."/>
            <person name="Magnuson J."/>
            <person name="Mondo S."/>
            <person name="Nolan M."/>
            <person name="Ohm R."/>
            <person name="Pangilinan J."/>
            <person name="Park H.-J."/>
            <person name="Ramirez L."/>
            <person name="Alfaro M."/>
            <person name="Sun H."/>
            <person name="Tritt A."/>
            <person name="Yoshinaga Y."/>
            <person name="Zwiers L.-H."/>
            <person name="Turgeon B.G."/>
            <person name="Goodwin S.B."/>
            <person name="Spatafora J.W."/>
            <person name="Crous P.W."/>
            <person name="Grigoriev I.V."/>
        </authorList>
    </citation>
    <scope>NUCLEOTIDE SEQUENCE</scope>
    <source>
        <strain evidence="9">CBS 342.82</strain>
    </source>
</reference>
<dbReference type="InterPro" id="IPR036396">
    <property type="entry name" value="Cyt_P450_sf"/>
</dbReference>
<protein>
    <submittedName>
        <fullName evidence="9">Cytochrome P450 CYP56C1</fullName>
    </submittedName>
</protein>
<dbReference type="InterPro" id="IPR017972">
    <property type="entry name" value="Cyt_P450_CS"/>
</dbReference>
<comment type="similarity">
    <text evidence="2 6">Belongs to the cytochrome P450 family.</text>
</comment>
<organism evidence="9">
    <name type="scientific">Dissoconium aciculare CBS 342.82</name>
    <dbReference type="NCBI Taxonomy" id="1314786"/>
    <lineage>
        <taxon>Eukaryota</taxon>
        <taxon>Fungi</taxon>
        <taxon>Dikarya</taxon>
        <taxon>Ascomycota</taxon>
        <taxon>Pezizomycotina</taxon>
        <taxon>Dothideomycetes</taxon>
        <taxon>Dothideomycetidae</taxon>
        <taxon>Mycosphaerellales</taxon>
        <taxon>Dissoconiaceae</taxon>
        <taxon>Dissoconium</taxon>
    </lineage>
</organism>
<dbReference type="PROSITE" id="PS00086">
    <property type="entry name" value="CYTOCHROME_P450"/>
    <property type="match status" value="1"/>
</dbReference>